<proteinExistence type="predicted"/>
<dbReference type="EMBL" id="JBHSMJ010000063">
    <property type="protein sequence ID" value="MFC5452721.1"/>
    <property type="molecule type" value="Genomic_DNA"/>
</dbReference>
<protein>
    <submittedName>
        <fullName evidence="1">Uncharacterized protein</fullName>
    </submittedName>
</protein>
<dbReference type="Proteomes" id="UP001596044">
    <property type="component" value="Unassembled WGS sequence"/>
</dbReference>
<comment type="caution">
    <text evidence="1">The sequence shown here is derived from an EMBL/GenBank/DDBJ whole genome shotgun (WGS) entry which is preliminary data.</text>
</comment>
<reference evidence="2" key="1">
    <citation type="journal article" date="2019" name="Int. J. Syst. Evol. Microbiol.">
        <title>The Global Catalogue of Microorganisms (GCM) 10K type strain sequencing project: providing services to taxonomists for standard genome sequencing and annotation.</title>
        <authorList>
            <consortium name="The Broad Institute Genomics Platform"/>
            <consortium name="The Broad Institute Genome Sequencing Center for Infectious Disease"/>
            <person name="Wu L."/>
            <person name="Ma J."/>
        </authorList>
    </citation>
    <scope>NUCLEOTIDE SEQUENCE [LARGE SCALE GENOMIC DNA]</scope>
    <source>
        <strain evidence="2">KACC 11904</strain>
    </source>
</reference>
<keyword evidence="2" id="KW-1185">Reference proteome</keyword>
<evidence type="ECO:0000313" key="2">
    <source>
        <dbReference type="Proteomes" id="UP001596044"/>
    </source>
</evidence>
<name>A0ABW0KJ05_9BACL</name>
<gene>
    <name evidence="1" type="ORF">ACFPOG_31430</name>
</gene>
<evidence type="ECO:0000313" key="1">
    <source>
        <dbReference type="EMBL" id="MFC5452721.1"/>
    </source>
</evidence>
<sequence length="152" mass="17486">MKNKLASMLNWDKLSDQLEIYLEAALFKWKKRLNPVTNRIGFGIYFYKNITINLNRLNKEILDIAEDSTAIAQFSKSAFPSFISVVDGINATTMFSNLPNHVVQQITSLISKLPGYQALQSISRKYGYRCELHYNQGRIFFGSLQIHFEKIA</sequence>
<organism evidence="1 2">
    <name type="scientific">Paenibacillus aestuarii</name>
    <dbReference type="NCBI Taxonomy" id="516965"/>
    <lineage>
        <taxon>Bacteria</taxon>
        <taxon>Bacillati</taxon>
        <taxon>Bacillota</taxon>
        <taxon>Bacilli</taxon>
        <taxon>Bacillales</taxon>
        <taxon>Paenibacillaceae</taxon>
        <taxon>Paenibacillus</taxon>
    </lineage>
</organism>
<dbReference type="RefSeq" id="WP_270877826.1">
    <property type="nucleotide sequence ID" value="NZ_JAQFVF010000009.1"/>
</dbReference>
<accession>A0ABW0KJ05</accession>